<dbReference type="InterPro" id="IPR017853">
    <property type="entry name" value="GH"/>
</dbReference>
<reference evidence="2 3" key="1">
    <citation type="submission" date="2021-06" db="EMBL/GenBank/DDBJ databases">
        <title>Rhodobacteraceae bacterium strain HSP-20.</title>
        <authorList>
            <person name="Chen W.-M."/>
        </authorList>
    </citation>
    <scope>NUCLEOTIDE SEQUENCE [LARGE SCALE GENOMIC DNA]</scope>
    <source>
        <strain evidence="2 3">HSP-20</strain>
    </source>
</reference>
<dbReference type="NCBIfam" id="TIGR02401">
    <property type="entry name" value="trehalose_TreY"/>
    <property type="match status" value="1"/>
</dbReference>
<accession>A0ABS6J334</accession>
<gene>
    <name evidence="2" type="primary">treY</name>
    <name evidence="2" type="ORF">GU927_010025</name>
</gene>
<dbReference type="InterPro" id="IPR012767">
    <property type="entry name" value="Trehalose_TreY"/>
</dbReference>
<dbReference type="EMBL" id="JAAATX020000006">
    <property type="protein sequence ID" value="MBU9698180.1"/>
    <property type="molecule type" value="Genomic_DNA"/>
</dbReference>
<dbReference type="Gene3D" id="1.10.10.470">
    <property type="entry name" value="Maltooligosyl trehalose synthase, domain 4"/>
    <property type="match status" value="1"/>
</dbReference>
<dbReference type="Gene3D" id="3.20.20.80">
    <property type="entry name" value="Glycosidases"/>
    <property type="match status" value="1"/>
</dbReference>
<dbReference type="SMART" id="SM00642">
    <property type="entry name" value="Aamy"/>
    <property type="match status" value="1"/>
</dbReference>
<dbReference type="PANTHER" id="PTHR10357:SF216">
    <property type="entry name" value="MALTOOLIGOSYL TREHALOSE SYNTHASE-RELATED"/>
    <property type="match status" value="1"/>
</dbReference>
<evidence type="ECO:0000259" key="1">
    <source>
        <dbReference type="SMART" id="SM00642"/>
    </source>
</evidence>
<dbReference type="SUPFAM" id="SSF51445">
    <property type="entry name" value="(Trans)glycosidases"/>
    <property type="match status" value="1"/>
</dbReference>
<dbReference type="Proteomes" id="UP000731907">
    <property type="component" value="Unassembled WGS sequence"/>
</dbReference>
<dbReference type="InterPro" id="IPR013797">
    <property type="entry name" value="Maltooligo_trehalose_synth_4"/>
</dbReference>
<dbReference type="Pfam" id="PF00128">
    <property type="entry name" value="Alpha-amylase"/>
    <property type="match status" value="1"/>
</dbReference>
<proteinExistence type="predicted"/>
<dbReference type="InterPro" id="IPR006047">
    <property type="entry name" value="GH13_cat_dom"/>
</dbReference>
<dbReference type="PANTHER" id="PTHR10357">
    <property type="entry name" value="ALPHA-AMYLASE FAMILY MEMBER"/>
    <property type="match status" value="1"/>
</dbReference>
<dbReference type="Gene3D" id="1.10.150.200">
    <property type="entry name" value="Maltooligosyl trehalose synthase, domain 3"/>
    <property type="match status" value="1"/>
</dbReference>
<name>A0ABS6J334_9RHOB</name>
<feature type="domain" description="Glycosyl hydrolase family 13 catalytic" evidence="1">
    <location>
        <begin position="3"/>
        <end position="405"/>
    </location>
</feature>
<keyword evidence="3" id="KW-1185">Reference proteome</keyword>
<organism evidence="2 3">
    <name type="scientific">Paragemmobacter amnigenus</name>
    <dbReference type="NCBI Taxonomy" id="2852097"/>
    <lineage>
        <taxon>Bacteria</taxon>
        <taxon>Pseudomonadati</taxon>
        <taxon>Pseudomonadota</taxon>
        <taxon>Alphaproteobacteria</taxon>
        <taxon>Rhodobacterales</taxon>
        <taxon>Paracoccaceae</taxon>
        <taxon>Paragemmobacter</taxon>
    </lineage>
</organism>
<protein>
    <submittedName>
        <fullName evidence="2">Malto-oligosyltrehalose synthase</fullName>
    </submittedName>
</protein>
<comment type="caution">
    <text evidence="2">The sequence shown here is derived from an EMBL/GenBank/DDBJ whole genome shotgun (WGS) entry which is preliminary data.</text>
</comment>
<sequence>MIPTATYRIQLRNGVTLDDVARQIPRLAALGISHLYLSPIQTATPGSTHGYDITDPTEIDPTLGGRPALDRLSQQAQAAGLGLILDIVPNHTAFHLSNPWLRDVLRHGPAARHARHFDIDWSAGRLILPVLPEPFETLLDRGDITAITTPDGPALCARDLAIPLSPDSDAGTATAQDLIALHDAQHWRLTHWLLERDGVTHRRFFNITGLIGMRVEDPGVFDDTHALILDLVRSGTIHGLRIDHIDGLADPAAYLARLRAAVGDLPLWVEKILTRDEALPDWPVQGTTGYEATRQITRLLAAPHGLAKLRSTWEADTATPFATLHAAARLDILRYELAAEFLSLIDLARPIRDGDPALETGDESLREAIRTLLLAFPCYRSYLDDGPPSATDLRLIQSTADTAARTLRDDRTLRRLTQALTLPASPAETAFRTRFQQITGALAAKSLEDTAMFRYTPMLALCEVGSDPDEDPIAPADFAAWATGRGATWPLSLTLTSSHDTKRAEDARARLLAATHDPDALLALLSLLPPAFDTIPAAIRWYVAQSWLAIAATPERPDHPALPERLASHIEKALREAKEITTPTHPDPGAEAPILAAARALATAWRIPPAPAKRLIRLGEDLSLCQLALKLALPGIPDIYQGCETASYHLTDPDNRLPVDFEALTRPQPKSSLSAAKLDLTRTLLAFRRRIAADAPITGPVTAHAAPQGTLLSTRTPKGTIWLHLAPGATASAGKGPPLWPPNPGHGPVCLRFQED</sequence>
<evidence type="ECO:0000313" key="3">
    <source>
        <dbReference type="Proteomes" id="UP000731907"/>
    </source>
</evidence>
<dbReference type="RefSeq" id="WP_161762299.1">
    <property type="nucleotide sequence ID" value="NZ_JAAATX020000006.1"/>
</dbReference>
<evidence type="ECO:0000313" key="2">
    <source>
        <dbReference type="EMBL" id="MBU9698180.1"/>
    </source>
</evidence>
<dbReference type="Gene3D" id="3.30.1590.10">
    <property type="entry name" value="Maltooligosyl trehalose synthase, domain 2"/>
    <property type="match status" value="1"/>
</dbReference>